<keyword evidence="3" id="KW-0804">Transcription</keyword>
<dbReference type="InterPro" id="IPR000595">
    <property type="entry name" value="cNMP-bd_dom"/>
</dbReference>
<feature type="domain" description="HTH crp-type" evidence="5">
    <location>
        <begin position="169"/>
        <end position="243"/>
    </location>
</feature>
<evidence type="ECO:0000313" key="6">
    <source>
        <dbReference type="EMBL" id="WWT53595.1"/>
    </source>
</evidence>
<reference evidence="6 7" key="1">
    <citation type="submission" date="2024-02" db="EMBL/GenBank/DDBJ databases">
        <title>Distribution and functional of Brevundimonas-related endobacteria within Verticillium dahliae.</title>
        <authorList>
            <person name="Zeng H."/>
        </authorList>
    </citation>
    <scope>NUCLEOTIDE SEQUENCE [LARGE SCALE GENOMIC DNA]</scope>
    <source>
        <strain evidence="6 7">TRM 44200</strain>
    </source>
</reference>
<keyword evidence="7" id="KW-1185">Reference proteome</keyword>
<dbReference type="SMART" id="SM00100">
    <property type="entry name" value="cNMP"/>
    <property type="match status" value="1"/>
</dbReference>
<dbReference type="SUPFAM" id="SSF46785">
    <property type="entry name" value="Winged helix' DNA-binding domain"/>
    <property type="match status" value="1"/>
</dbReference>
<dbReference type="Pfam" id="PF00027">
    <property type="entry name" value="cNMP_binding"/>
    <property type="match status" value="1"/>
</dbReference>
<proteinExistence type="predicted"/>
<dbReference type="CDD" id="cd00038">
    <property type="entry name" value="CAP_ED"/>
    <property type="match status" value="1"/>
</dbReference>
<evidence type="ECO:0000256" key="3">
    <source>
        <dbReference type="ARBA" id="ARBA00023163"/>
    </source>
</evidence>
<keyword evidence="1" id="KW-0805">Transcription regulation</keyword>
<dbReference type="InterPro" id="IPR018490">
    <property type="entry name" value="cNMP-bd_dom_sf"/>
</dbReference>
<dbReference type="Proteomes" id="UP001363460">
    <property type="component" value="Chromosome"/>
</dbReference>
<organism evidence="6 7">
    <name type="scientific">Brevundimonas olei</name>
    <dbReference type="NCBI Taxonomy" id="657642"/>
    <lineage>
        <taxon>Bacteria</taxon>
        <taxon>Pseudomonadati</taxon>
        <taxon>Pseudomonadota</taxon>
        <taxon>Alphaproteobacteria</taxon>
        <taxon>Caulobacterales</taxon>
        <taxon>Caulobacteraceae</taxon>
        <taxon>Brevundimonas</taxon>
    </lineage>
</organism>
<evidence type="ECO:0000259" key="5">
    <source>
        <dbReference type="PROSITE" id="PS51063"/>
    </source>
</evidence>
<dbReference type="InterPro" id="IPR012318">
    <property type="entry name" value="HTH_CRP"/>
</dbReference>
<dbReference type="Pfam" id="PF13545">
    <property type="entry name" value="HTH_Crp_2"/>
    <property type="match status" value="1"/>
</dbReference>
<name>A0ABZ2I7I8_9CAUL</name>
<dbReference type="PRINTS" id="PR00034">
    <property type="entry name" value="HTHCRP"/>
</dbReference>
<dbReference type="InterPro" id="IPR014710">
    <property type="entry name" value="RmlC-like_jellyroll"/>
</dbReference>
<gene>
    <name evidence="6" type="ORF">V8J38_10015</name>
</gene>
<dbReference type="InterPro" id="IPR036390">
    <property type="entry name" value="WH_DNA-bd_sf"/>
</dbReference>
<evidence type="ECO:0000256" key="1">
    <source>
        <dbReference type="ARBA" id="ARBA00023015"/>
    </source>
</evidence>
<evidence type="ECO:0000259" key="4">
    <source>
        <dbReference type="PROSITE" id="PS50042"/>
    </source>
</evidence>
<protein>
    <submittedName>
        <fullName evidence="6">Crp/Fnr family transcriptional regulator</fullName>
    </submittedName>
</protein>
<dbReference type="SUPFAM" id="SSF51206">
    <property type="entry name" value="cAMP-binding domain-like"/>
    <property type="match status" value="1"/>
</dbReference>
<dbReference type="SMART" id="SM00419">
    <property type="entry name" value="HTH_CRP"/>
    <property type="match status" value="1"/>
</dbReference>
<dbReference type="RefSeq" id="WP_269298483.1">
    <property type="nucleotide sequence ID" value="NZ_CP146369.1"/>
</dbReference>
<evidence type="ECO:0000313" key="7">
    <source>
        <dbReference type="Proteomes" id="UP001363460"/>
    </source>
</evidence>
<dbReference type="InterPro" id="IPR036388">
    <property type="entry name" value="WH-like_DNA-bd_sf"/>
</dbReference>
<feature type="domain" description="Cyclic nucleotide-binding" evidence="4">
    <location>
        <begin position="35"/>
        <end position="155"/>
    </location>
</feature>
<accession>A0ABZ2I7I8</accession>
<evidence type="ECO:0000256" key="2">
    <source>
        <dbReference type="ARBA" id="ARBA00023125"/>
    </source>
</evidence>
<dbReference type="Gene3D" id="2.60.120.10">
    <property type="entry name" value="Jelly Rolls"/>
    <property type="match status" value="1"/>
</dbReference>
<dbReference type="Gene3D" id="1.10.10.10">
    <property type="entry name" value="Winged helix-like DNA-binding domain superfamily/Winged helix DNA-binding domain"/>
    <property type="match status" value="1"/>
</dbReference>
<sequence length="261" mass="28887">MSGGDGNARSVEREGEEGMWSGDELHDLITIKLTRRRSVSPATLRKLSEAFNPLALIPARDDLIVQGVKASSCLLLLNGFAARYRLLRNGRRQFTEICLPGDFVNLGSLLKKRQPQGVVALTDCRAASIPHARLDRLIDADGDLVRSLWLDTLVDGAVSREWILALGAQSAKERLAWFLCELYCRLELVGRAKDCCFQLPMTQAEIADILGLSTVHVNRVVAELRREGLVEWKGALVHLKDWGGLAALAEFDKAYLESPPE</sequence>
<dbReference type="PROSITE" id="PS51063">
    <property type="entry name" value="HTH_CRP_2"/>
    <property type="match status" value="1"/>
</dbReference>
<dbReference type="PROSITE" id="PS50042">
    <property type="entry name" value="CNMP_BINDING_3"/>
    <property type="match status" value="1"/>
</dbReference>
<keyword evidence="2" id="KW-0238">DNA-binding</keyword>
<dbReference type="EMBL" id="CP146369">
    <property type="protein sequence ID" value="WWT53595.1"/>
    <property type="molecule type" value="Genomic_DNA"/>
</dbReference>